<dbReference type="Pfam" id="PF00144">
    <property type="entry name" value="Beta-lactamase"/>
    <property type="match status" value="1"/>
</dbReference>
<name>A0ABQ2ZHV6_9ACTN</name>
<dbReference type="PANTHER" id="PTHR46825:SF10">
    <property type="entry name" value="BETA-LACTAMASE-RELATED DOMAIN-CONTAINING PROTEIN"/>
    <property type="match status" value="1"/>
</dbReference>
<dbReference type="InterPro" id="IPR050491">
    <property type="entry name" value="AmpC-like"/>
</dbReference>
<dbReference type="SUPFAM" id="SSF56601">
    <property type="entry name" value="beta-lactamase/transpeptidase-like"/>
    <property type="match status" value="1"/>
</dbReference>
<proteinExistence type="predicted"/>
<dbReference type="PANTHER" id="PTHR46825">
    <property type="entry name" value="D-ALANYL-D-ALANINE-CARBOXYPEPTIDASE/ENDOPEPTIDASE AMPH"/>
    <property type="match status" value="1"/>
</dbReference>
<sequence length="451" mass="46473">MPYYVPSVPAAPRAAGPHRQDLQNRLDALAETYGVPGAQLVLTTGTGTVSLHTGIADAATGTPFTPDTAVALGSLTKPYTAALVLLLVDDGDLDLDEPVADHLPALRGLPEVTIRHLLSHTGGLPTGPDSDTAAATNGTRYLTSLCTSDQALFPPGTDFSYSNAGYVAAGLLVEEITGMPWHEAVRALLLEPLGTSAAFIGDSTVSRPWAAGHALNTATGRVRPVQQNLASLEAPAGALMASAADLAAFGSALIGRSHVLPPAVAKGMLRAEHGARPGALADGWGLGVAQYRQGDDLWCGHDGNAQGTSCHLRVDPASGVVVAFTGNAGGATALWRELAAELRDLADVHVPAGPAPAGDRGRPVLLPECWGAYRNGGADYRVSAGPDGSPVLSIDGDLSLPLVCYADLSYDLVDPATGRREPGGRFHRDPATGRIDRVQVSGRTARRTADG</sequence>
<dbReference type="RefSeq" id="WP_190025813.1">
    <property type="nucleotide sequence ID" value="NZ_BMUU01000001.1"/>
</dbReference>
<evidence type="ECO:0000313" key="2">
    <source>
        <dbReference type="EMBL" id="GGY14055.1"/>
    </source>
</evidence>
<evidence type="ECO:0000259" key="1">
    <source>
        <dbReference type="Pfam" id="PF00144"/>
    </source>
</evidence>
<gene>
    <name evidence="2" type="ORF">GCM10010326_01720</name>
</gene>
<keyword evidence="3" id="KW-1185">Reference proteome</keyword>
<organism evidence="2 3">
    <name type="scientific">Streptomyces xanthochromogenes</name>
    <dbReference type="NCBI Taxonomy" id="67384"/>
    <lineage>
        <taxon>Bacteria</taxon>
        <taxon>Bacillati</taxon>
        <taxon>Actinomycetota</taxon>
        <taxon>Actinomycetes</taxon>
        <taxon>Kitasatosporales</taxon>
        <taxon>Streptomycetaceae</taxon>
        <taxon>Streptomyces</taxon>
    </lineage>
</organism>
<protein>
    <submittedName>
        <fullName evidence="2">Serine hydrolase</fullName>
    </submittedName>
</protein>
<dbReference type="Gene3D" id="3.40.710.10">
    <property type="entry name" value="DD-peptidase/beta-lactamase superfamily"/>
    <property type="match status" value="1"/>
</dbReference>
<comment type="caution">
    <text evidence="2">The sequence shown here is derived from an EMBL/GenBank/DDBJ whole genome shotgun (WGS) entry which is preliminary data.</text>
</comment>
<dbReference type="GO" id="GO:0016787">
    <property type="term" value="F:hydrolase activity"/>
    <property type="evidence" value="ECO:0007669"/>
    <property type="project" value="UniProtKB-KW"/>
</dbReference>
<dbReference type="InterPro" id="IPR012338">
    <property type="entry name" value="Beta-lactam/transpept-like"/>
</dbReference>
<reference evidence="3" key="1">
    <citation type="journal article" date="2019" name="Int. J. Syst. Evol. Microbiol.">
        <title>The Global Catalogue of Microorganisms (GCM) 10K type strain sequencing project: providing services to taxonomists for standard genome sequencing and annotation.</title>
        <authorList>
            <consortium name="The Broad Institute Genomics Platform"/>
            <consortium name="The Broad Institute Genome Sequencing Center for Infectious Disease"/>
            <person name="Wu L."/>
            <person name="Ma J."/>
        </authorList>
    </citation>
    <scope>NUCLEOTIDE SEQUENCE [LARGE SCALE GENOMIC DNA]</scope>
    <source>
        <strain evidence="3">JCM 4594</strain>
    </source>
</reference>
<feature type="domain" description="Beta-lactamase-related" evidence="1">
    <location>
        <begin position="23"/>
        <end position="340"/>
    </location>
</feature>
<evidence type="ECO:0000313" key="3">
    <source>
        <dbReference type="Proteomes" id="UP000600946"/>
    </source>
</evidence>
<dbReference type="InterPro" id="IPR001466">
    <property type="entry name" value="Beta-lactam-related"/>
</dbReference>
<dbReference type="Proteomes" id="UP000600946">
    <property type="component" value="Unassembled WGS sequence"/>
</dbReference>
<dbReference type="EMBL" id="BMUU01000001">
    <property type="protein sequence ID" value="GGY14055.1"/>
    <property type="molecule type" value="Genomic_DNA"/>
</dbReference>
<accession>A0ABQ2ZHV6</accession>
<keyword evidence="2" id="KW-0378">Hydrolase</keyword>
<dbReference type="GeneID" id="96288221"/>